<evidence type="ECO:0000256" key="1">
    <source>
        <dbReference type="ARBA" id="ARBA00022714"/>
    </source>
</evidence>
<dbReference type="PANTHER" id="PTHR13680:SF5">
    <property type="entry name" value="CDGSH IRON-SULFUR DOMAIN-CONTAINING PROTEIN 1"/>
    <property type="match status" value="1"/>
</dbReference>
<dbReference type="GO" id="GO:0046872">
    <property type="term" value="F:metal ion binding"/>
    <property type="evidence" value="ECO:0007669"/>
    <property type="project" value="UniProtKB-KW"/>
</dbReference>
<keyword evidence="4" id="KW-0411">Iron-sulfur</keyword>
<keyword evidence="1" id="KW-0001">2Fe-2S</keyword>
<evidence type="ECO:0000256" key="4">
    <source>
        <dbReference type="ARBA" id="ARBA00023014"/>
    </source>
</evidence>
<dbReference type="InterPro" id="IPR045131">
    <property type="entry name" value="CISD1/2"/>
</dbReference>
<protein>
    <recommendedName>
        <fullName evidence="6">Iron-binding zinc finger CDGSH type domain-containing protein</fullName>
    </recommendedName>
</protein>
<evidence type="ECO:0000256" key="3">
    <source>
        <dbReference type="ARBA" id="ARBA00023004"/>
    </source>
</evidence>
<dbReference type="OrthoDB" id="512432at2759"/>
<reference evidence="7" key="2">
    <citation type="submission" date="2020-11" db="EMBL/GenBank/DDBJ databases">
        <authorList>
            <person name="Cecchin M."/>
            <person name="Marcolungo L."/>
            <person name="Rossato M."/>
            <person name="Girolomoni L."/>
            <person name="Cosentino E."/>
            <person name="Cuine S."/>
            <person name="Li-Beisson Y."/>
            <person name="Delledonne M."/>
            <person name="Ballottari M."/>
        </authorList>
    </citation>
    <scope>NUCLEOTIDE SEQUENCE</scope>
    <source>
        <strain evidence="7">211/11P</strain>
        <tissue evidence="7">Whole cell</tissue>
    </source>
</reference>
<dbReference type="InterPro" id="IPR018967">
    <property type="entry name" value="FeS-contain_CDGSH-typ"/>
</dbReference>
<dbReference type="Proteomes" id="UP001055712">
    <property type="component" value="Unassembled WGS sequence"/>
</dbReference>
<evidence type="ECO:0000256" key="5">
    <source>
        <dbReference type="ARBA" id="ARBA00034078"/>
    </source>
</evidence>
<dbReference type="InterPro" id="IPR042216">
    <property type="entry name" value="MitoNEET_CISD"/>
</dbReference>
<name>A0A9D4TSB6_CHLVU</name>
<organism evidence="7 8">
    <name type="scientific">Chlorella vulgaris</name>
    <name type="common">Green alga</name>
    <dbReference type="NCBI Taxonomy" id="3077"/>
    <lineage>
        <taxon>Eukaryota</taxon>
        <taxon>Viridiplantae</taxon>
        <taxon>Chlorophyta</taxon>
        <taxon>core chlorophytes</taxon>
        <taxon>Trebouxiophyceae</taxon>
        <taxon>Chlorellales</taxon>
        <taxon>Chlorellaceae</taxon>
        <taxon>Chlorella clade</taxon>
        <taxon>Chlorella</taxon>
    </lineage>
</organism>
<reference evidence="7" key="1">
    <citation type="journal article" date="2019" name="Plant J.">
        <title>Chlorella vulgaris genome assembly and annotation reveals the molecular basis for metabolic acclimation to high light conditions.</title>
        <authorList>
            <person name="Cecchin M."/>
            <person name="Marcolungo L."/>
            <person name="Rossato M."/>
            <person name="Girolomoni L."/>
            <person name="Cosentino E."/>
            <person name="Cuine S."/>
            <person name="Li-Beisson Y."/>
            <person name="Delledonne M."/>
            <person name="Ballottari M."/>
        </authorList>
    </citation>
    <scope>NUCLEOTIDE SEQUENCE</scope>
    <source>
        <strain evidence="7">211/11P</strain>
    </source>
</reference>
<proteinExistence type="predicted"/>
<dbReference type="SMART" id="SM00704">
    <property type="entry name" value="ZnF_CDGSH"/>
    <property type="match status" value="1"/>
</dbReference>
<evidence type="ECO:0000256" key="2">
    <source>
        <dbReference type="ARBA" id="ARBA00022723"/>
    </source>
</evidence>
<accession>A0A9D4TSB6</accession>
<keyword evidence="3" id="KW-0408">Iron</keyword>
<dbReference type="FunFam" id="3.40.5.90:FF:000001">
    <property type="entry name" value="CDGSH iron-sulfur domain-containing protein 1"/>
    <property type="match status" value="1"/>
</dbReference>
<keyword evidence="2" id="KW-0479">Metal-binding</keyword>
<comment type="caution">
    <text evidence="7">The sequence shown here is derived from an EMBL/GenBank/DDBJ whole genome shotgun (WGS) entry which is preliminary data.</text>
</comment>
<dbReference type="GO" id="GO:0051537">
    <property type="term" value="F:2 iron, 2 sulfur cluster binding"/>
    <property type="evidence" value="ECO:0007669"/>
    <property type="project" value="UniProtKB-KW"/>
</dbReference>
<comment type="cofactor">
    <cofactor evidence="5">
        <name>[2Fe-2S] cluster</name>
        <dbReference type="ChEBI" id="CHEBI:190135"/>
    </cofactor>
</comment>
<evidence type="ECO:0000259" key="6">
    <source>
        <dbReference type="SMART" id="SM00704"/>
    </source>
</evidence>
<gene>
    <name evidence="7" type="ORF">D9Q98_003208</name>
</gene>
<dbReference type="GO" id="GO:0010506">
    <property type="term" value="P:regulation of autophagy"/>
    <property type="evidence" value="ECO:0007669"/>
    <property type="project" value="InterPro"/>
</dbReference>
<evidence type="ECO:0000313" key="7">
    <source>
        <dbReference type="EMBL" id="KAI3433392.1"/>
    </source>
</evidence>
<dbReference type="GO" id="GO:0005741">
    <property type="term" value="C:mitochondrial outer membrane"/>
    <property type="evidence" value="ECO:0007669"/>
    <property type="project" value="TreeGrafter"/>
</dbReference>
<dbReference type="EMBL" id="SIDB01000004">
    <property type="protein sequence ID" value="KAI3433392.1"/>
    <property type="molecule type" value="Genomic_DNA"/>
</dbReference>
<sequence>MLCSAARAAAFTPLKITSARRAAESRRGVVVRASGPINPDIKKDVDKVVDSVSLNDLDGKKQVSYCRCWRSATFPLCNGAHVAHNKASGDNVGPLLVKASE</sequence>
<evidence type="ECO:0000313" key="8">
    <source>
        <dbReference type="Proteomes" id="UP001055712"/>
    </source>
</evidence>
<dbReference type="AlphaFoldDB" id="A0A9D4TSB6"/>
<dbReference type="Gene3D" id="3.40.5.90">
    <property type="entry name" value="CDGSH iron-sulfur domain, mitoNEET-type"/>
    <property type="match status" value="1"/>
</dbReference>
<dbReference type="PANTHER" id="PTHR13680">
    <property type="entry name" value="CDGSH IRON-SULFUR DOMAIN-CONTAINING PROTEIN 1"/>
    <property type="match status" value="1"/>
</dbReference>
<keyword evidence="8" id="KW-1185">Reference proteome</keyword>
<dbReference type="Pfam" id="PF09360">
    <property type="entry name" value="zf-CDGSH"/>
    <property type="match status" value="1"/>
</dbReference>
<feature type="domain" description="Iron-binding zinc finger CDGSH type" evidence="6">
    <location>
        <begin position="47"/>
        <end position="87"/>
    </location>
</feature>